<dbReference type="InterPro" id="IPR050287">
    <property type="entry name" value="MTA/SAH_deaminase"/>
</dbReference>
<feature type="region of interest" description="Disordered" evidence="2">
    <location>
        <begin position="1"/>
        <end position="31"/>
    </location>
</feature>
<proteinExistence type="predicted"/>
<dbReference type="InterPro" id="IPR032466">
    <property type="entry name" value="Metal_Hydrolase"/>
</dbReference>
<dbReference type="InterPro" id="IPR006680">
    <property type="entry name" value="Amidohydro-rel"/>
</dbReference>
<organism evidence="4">
    <name type="scientific">uncultured Desulfovibrio sp</name>
    <dbReference type="NCBI Taxonomy" id="167968"/>
    <lineage>
        <taxon>Bacteria</taxon>
        <taxon>Pseudomonadati</taxon>
        <taxon>Thermodesulfobacteriota</taxon>
        <taxon>Desulfovibrionia</taxon>
        <taxon>Desulfovibrionales</taxon>
        <taxon>Desulfovibrionaceae</taxon>
        <taxon>Desulfovibrio</taxon>
        <taxon>environmental samples</taxon>
    </lineage>
</organism>
<gene>
    <name evidence="4" type="ORF">KM92DES2_10941</name>
</gene>
<evidence type="ECO:0000256" key="1">
    <source>
        <dbReference type="ARBA" id="ARBA00022801"/>
    </source>
</evidence>
<dbReference type="PANTHER" id="PTHR43794">
    <property type="entry name" value="AMINOHYDROLASE SSNA-RELATED"/>
    <property type="match status" value="1"/>
</dbReference>
<reference evidence="4" key="1">
    <citation type="submission" date="2016-04" db="EMBL/GenBank/DDBJ databases">
        <authorList>
            <person name="Evans L.H."/>
            <person name="Alamgir A."/>
            <person name="Owens N."/>
            <person name="Weber N.D."/>
            <person name="Virtaneva K."/>
            <person name="Barbian K."/>
            <person name="Babar A."/>
            <person name="Rosenke K."/>
        </authorList>
    </citation>
    <scope>NUCLEOTIDE SEQUENCE</scope>
    <source>
        <strain evidence="4">92-2</strain>
    </source>
</reference>
<dbReference type="SUPFAM" id="SSF51338">
    <property type="entry name" value="Composite domain of metallo-dependent hydrolases"/>
    <property type="match status" value="1"/>
</dbReference>
<dbReference type="Gene3D" id="3.20.20.140">
    <property type="entry name" value="Metal-dependent hydrolases"/>
    <property type="match status" value="1"/>
</dbReference>
<dbReference type="EMBL" id="FLUP01000001">
    <property type="protein sequence ID" value="SBV97564.1"/>
    <property type="molecule type" value="Genomic_DNA"/>
</dbReference>
<evidence type="ECO:0000256" key="2">
    <source>
        <dbReference type="SAM" id="MobiDB-lite"/>
    </source>
</evidence>
<dbReference type="Pfam" id="PF01979">
    <property type="entry name" value="Amidohydro_1"/>
    <property type="match status" value="1"/>
</dbReference>
<name>A0A212JDQ0_9BACT</name>
<dbReference type="AlphaFoldDB" id="A0A212JDQ0"/>
<dbReference type="SUPFAM" id="SSF51556">
    <property type="entry name" value="Metallo-dependent hydrolases"/>
    <property type="match status" value="1"/>
</dbReference>
<evidence type="ECO:0000259" key="3">
    <source>
        <dbReference type="Pfam" id="PF01979"/>
    </source>
</evidence>
<feature type="domain" description="Amidohydrolase-related" evidence="3">
    <location>
        <begin position="102"/>
        <end position="425"/>
    </location>
</feature>
<sequence>MCPVGSLPAEAVDGGGPMNPENTESPESDEPSEALLAIRAKSILTLGGEGPARAARLFAPLKKIDNGVLLVRDGLVEDVLPWSQAKLPAGTLVRDVGAVCLAPACVNAHTHLELSHLAEKTRWGRGFTAWLQSLIPLLGAAPQADAVESACAALALYGTLYVGNITGSLPGGTVLADAACNEAGLTASHFCEWFGFGAPFADGERPWPPRCRQALADDPFLMARCAPGGHALYSTGPEILSAARQDCSRMGRVFSFHLAESPEETQLLTSGSGPLRDLYAGVVLPPDWSAPGLRPLAYAVKLGLLGPGTLAVHGVQLDAQEVEVLAASGAALCLCPRSNRNLGVGVPPVRELMESGALLCLGTDGLTSNRDLDVRKEAVWLRETMDVPPEALVRMLTVNGAAALNLLGCGAGRLEKGGPADFCVLPENLTY</sequence>
<protein>
    <submittedName>
        <fullName evidence="4">Amidohydrolase</fullName>
    </submittedName>
</protein>
<dbReference type="InterPro" id="IPR011059">
    <property type="entry name" value="Metal-dep_hydrolase_composite"/>
</dbReference>
<keyword evidence="1 4" id="KW-0378">Hydrolase</keyword>
<accession>A0A212JDQ0</accession>
<dbReference type="PANTHER" id="PTHR43794:SF11">
    <property type="entry name" value="AMIDOHYDROLASE-RELATED DOMAIN-CONTAINING PROTEIN"/>
    <property type="match status" value="1"/>
</dbReference>
<dbReference type="GO" id="GO:0016810">
    <property type="term" value="F:hydrolase activity, acting on carbon-nitrogen (but not peptide) bonds"/>
    <property type="evidence" value="ECO:0007669"/>
    <property type="project" value="InterPro"/>
</dbReference>
<evidence type="ECO:0000313" key="4">
    <source>
        <dbReference type="EMBL" id="SBV97564.1"/>
    </source>
</evidence>